<comment type="subcellular location">
    <subcellularLocation>
        <location evidence="1">Nucleus</location>
    </subcellularLocation>
</comment>
<dbReference type="EMBL" id="JAVRRD010000040">
    <property type="protein sequence ID" value="KAK5045059.1"/>
    <property type="molecule type" value="Genomic_DNA"/>
</dbReference>
<sequence length="431" mass="47798">MASDIALKKVLRLVPTVPTLLWPDGSITQHGQAPPSNELVKSRVIPRPVDDVPALQSFWDTSTLTSTFDLVENGDCNLANIEDGFETLDGEQSDSNHSLMHCEACFATHKPGFCSLALPSSLQVMARQDRELFAHFSSAVAPVMVVLDGKFNGYRNLILPLAYEDELVKGAVSVVSMYHLAPERPEMQFHADVGLQLIIRQLLQRTSQSEKALDLSAWTTIVVLLVGETITGGSNLPLLFKILQHLSTANSNSGQESVMHSFLHEQTRMMTLFAQPLLGESAGTTTLRTPLEAYFDFISNAAIFHPGLATQIGVFKSAICQACNIYLRRATQNPEQSESSAALDTLKELCEGIHPNTPGHHTLVWVYFVAAAESVSLGHRDFFTMRLQEVYSRTRFHNIPTALSALQKLWKVQSERRWTEVLPEIMPVFII</sequence>
<evidence type="ECO:0000256" key="1">
    <source>
        <dbReference type="ARBA" id="ARBA00004123"/>
    </source>
</evidence>
<evidence type="ECO:0000313" key="3">
    <source>
        <dbReference type="EMBL" id="KAK5045059.1"/>
    </source>
</evidence>
<name>A0AAV9MUG4_9EURO</name>
<reference evidence="3 4" key="1">
    <citation type="submission" date="2023-08" db="EMBL/GenBank/DDBJ databases">
        <title>Black Yeasts Isolated from many extreme environments.</title>
        <authorList>
            <person name="Coleine C."/>
            <person name="Stajich J.E."/>
            <person name="Selbmann L."/>
        </authorList>
    </citation>
    <scope>NUCLEOTIDE SEQUENCE [LARGE SCALE GENOMIC DNA]</scope>
    <source>
        <strain evidence="3 4">CCFEE 5792</strain>
    </source>
</reference>
<comment type="caution">
    <text evidence="3">The sequence shown here is derived from an EMBL/GenBank/DDBJ whole genome shotgun (WGS) entry which is preliminary data.</text>
</comment>
<protein>
    <recommendedName>
        <fullName evidence="5">Fungal-specific transcription factor domain-containing protein</fullName>
    </recommendedName>
</protein>
<dbReference type="GO" id="GO:0005634">
    <property type="term" value="C:nucleus"/>
    <property type="evidence" value="ECO:0007669"/>
    <property type="project" value="UniProtKB-SubCell"/>
</dbReference>
<proteinExistence type="predicted"/>
<evidence type="ECO:0000256" key="2">
    <source>
        <dbReference type="ARBA" id="ARBA00023242"/>
    </source>
</evidence>
<evidence type="ECO:0000313" key="4">
    <source>
        <dbReference type="Proteomes" id="UP001358417"/>
    </source>
</evidence>
<accession>A0AAV9MUG4</accession>
<organism evidence="3 4">
    <name type="scientific">Exophiala bonariae</name>
    <dbReference type="NCBI Taxonomy" id="1690606"/>
    <lineage>
        <taxon>Eukaryota</taxon>
        <taxon>Fungi</taxon>
        <taxon>Dikarya</taxon>
        <taxon>Ascomycota</taxon>
        <taxon>Pezizomycotina</taxon>
        <taxon>Eurotiomycetes</taxon>
        <taxon>Chaetothyriomycetidae</taxon>
        <taxon>Chaetothyriales</taxon>
        <taxon>Herpotrichiellaceae</taxon>
        <taxon>Exophiala</taxon>
    </lineage>
</organism>
<dbReference type="GeneID" id="89978365"/>
<keyword evidence="2" id="KW-0539">Nucleus</keyword>
<keyword evidence="4" id="KW-1185">Reference proteome</keyword>
<dbReference type="GO" id="GO:0003700">
    <property type="term" value="F:DNA-binding transcription factor activity"/>
    <property type="evidence" value="ECO:0007669"/>
    <property type="project" value="TreeGrafter"/>
</dbReference>
<dbReference type="PANTHER" id="PTHR37534:SF17">
    <property type="entry name" value="ZN(2)-C6 FUNGAL-TYPE DOMAIN-CONTAINING PROTEIN"/>
    <property type="match status" value="1"/>
</dbReference>
<dbReference type="PANTHER" id="PTHR37534">
    <property type="entry name" value="TRANSCRIPTIONAL ACTIVATOR PROTEIN UGA3"/>
    <property type="match status" value="1"/>
</dbReference>
<dbReference type="InterPro" id="IPR021858">
    <property type="entry name" value="Fun_TF"/>
</dbReference>
<dbReference type="GO" id="GO:0000976">
    <property type="term" value="F:transcription cis-regulatory region binding"/>
    <property type="evidence" value="ECO:0007669"/>
    <property type="project" value="TreeGrafter"/>
</dbReference>
<dbReference type="RefSeq" id="XP_064700698.1">
    <property type="nucleotide sequence ID" value="XM_064853744.1"/>
</dbReference>
<gene>
    <name evidence="3" type="ORF">LTR84_010207</name>
</gene>
<dbReference type="Proteomes" id="UP001358417">
    <property type="component" value="Unassembled WGS sequence"/>
</dbReference>
<dbReference type="Pfam" id="PF11951">
    <property type="entry name" value="Fungal_trans_2"/>
    <property type="match status" value="2"/>
</dbReference>
<evidence type="ECO:0008006" key="5">
    <source>
        <dbReference type="Google" id="ProtNLM"/>
    </source>
</evidence>
<dbReference type="AlphaFoldDB" id="A0AAV9MUG4"/>
<dbReference type="GO" id="GO:0045944">
    <property type="term" value="P:positive regulation of transcription by RNA polymerase II"/>
    <property type="evidence" value="ECO:0007669"/>
    <property type="project" value="TreeGrafter"/>
</dbReference>